<dbReference type="GO" id="GO:0045936">
    <property type="term" value="P:negative regulation of phosphate metabolic process"/>
    <property type="evidence" value="ECO:0007669"/>
    <property type="project" value="InterPro"/>
</dbReference>
<evidence type="ECO:0000256" key="3">
    <source>
        <dbReference type="ARBA" id="ARBA00011738"/>
    </source>
</evidence>
<feature type="domain" description="PhoU" evidence="8">
    <location>
        <begin position="120"/>
        <end position="205"/>
    </location>
</feature>
<evidence type="ECO:0000313" key="12">
    <source>
        <dbReference type="EMBL" id="QNO44600.1"/>
    </source>
</evidence>
<evidence type="ECO:0000256" key="2">
    <source>
        <dbReference type="ARBA" id="ARBA00008107"/>
    </source>
</evidence>
<dbReference type="AlphaFoldDB" id="A0A7G9Y9B6"/>
<dbReference type="PANTHER" id="PTHR42930">
    <property type="entry name" value="PHOSPHATE-SPECIFIC TRANSPORT SYSTEM ACCESSORY PROTEIN PHOU"/>
    <property type="match status" value="1"/>
</dbReference>
<evidence type="ECO:0000256" key="1">
    <source>
        <dbReference type="ARBA" id="ARBA00004496"/>
    </source>
</evidence>
<dbReference type="InterPro" id="IPR038078">
    <property type="entry name" value="PhoU-like_sf"/>
</dbReference>
<dbReference type="EMBL" id="MT630875">
    <property type="protein sequence ID" value="QNO43898.1"/>
    <property type="molecule type" value="Genomic_DNA"/>
</dbReference>
<dbReference type="InterPro" id="IPR026022">
    <property type="entry name" value="PhoU_dom"/>
</dbReference>
<dbReference type="PIRSF" id="PIRSF003107">
    <property type="entry name" value="PhoU"/>
    <property type="match status" value="1"/>
</dbReference>
<dbReference type="FunFam" id="1.20.58.220:FF:000004">
    <property type="entry name" value="Phosphate-specific transport system accessory protein PhoU"/>
    <property type="match status" value="1"/>
</dbReference>
<reference evidence="12" key="1">
    <citation type="submission" date="2020-06" db="EMBL/GenBank/DDBJ databases">
        <title>Unique genomic features of the anaerobic methanotrophic archaea.</title>
        <authorList>
            <person name="Chadwick G.L."/>
            <person name="Skennerton C.T."/>
            <person name="Laso-Perez R."/>
            <person name="Leu A.O."/>
            <person name="Speth D.R."/>
            <person name="Yu H."/>
            <person name="Morgan-Lang C."/>
            <person name="Hatzenpichler R."/>
            <person name="Goudeau D."/>
            <person name="Malmstrom R."/>
            <person name="Brazelton W.J."/>
            <person name="Woyke T."/>
            <person name="Hallam S.J."/>
            <person name="Tyson G.W."/>
            <person name="Wegener G."/>
            <person name="Boetius A."/>
            <person name="Orphan V."/>
        </authorList>
    </citation>
    <scope>NUCLEOTIDE SEQUENCE</scope>
</reference>
<dbReference type="EMBL" id="MT630974">
    <property type="protein sequence ID" value="QNO44496.1"/>
    <property type="molecule type" value="Genomic_DNA"/>
</dbReference>
<dbReference type="SUPFAM" id="SSF109755">
    <property type="entry name" value="PhoU-like"/>
    <property type="match status" value="1"/>
</dbReference>
<keyword evidence="5 7" id="KW-0963">Cytoplasm</keyword>
<keyword evidence="6 7" id="KW-0592">Phosphate transport</keyword>
<keyword evidence="4 7" id="KW-0813">Transport</keyword>
<evidence type="ECO:0000256" key="5">
    <source>
        <dbReference type="ARBA" id="ARBA00022490"/>
    </source>
</evidence>
<feature type="domain" description="PhoU" evidence="8">
    <location>
        <begin position="17"/>
        <end position="104"/>
    </location>
</feature>
<organism evidence="12">
    <name type="scientific">Candidatus Methanogaster sp. ANME-2c ERB4</name>
    <dbReference type="NCBI Taxonomy" id="2759911"/>
    <lineage>
        <taxon>Archaea</taxon>
        <taxon>Methanobacteriati</taxon>
        <taxon>Methanobacteriota</taxon>
        <taxon>Stenosarchaea group</taxon>
        <taxon>Methanomicrobia</taxon>
        <taxon>Methanosarcinales</taxon>
        <taxon>ANME-2 cluster</taxon>
        <taxon>Candidatus Methanogasteraceae</taxon>
        <taxon>Candidatus Methanogaster</taxon>
    </lineage>
</organism>
<comment type="subcellular location">
    <subcellularLocation>
        <location evidence="1 7">Cytoplasm</location>
    </subcellularLocation>
</comment>
<comment type="function">
    <text evidence="7">Plays a role in the regulation of phosphate uptake.</text>
</comment>
<evidence type="ECO:0000313" key="10">
    <source>
        <dbReference type="EMBL" id="QNO43898.1"/>
    </source>
</evidence>
<evidence type="ECO:0000313" key="13">
    <source>
        <dbReference type="EMBL" id="QNO45228.1"/>
    </source>
</evidence>
<gene>
    <name evidence="10" type="ORF">EHKOOOLC_00003</name>
    <name evidence="11" type="ORF">ELEJOALA_00043</name>
    <name evidence="12" type="ORF">JBICLBBK_00003</name>
    <name evidence="13" type="ORF">KDMJNAGO_00043</name>
    <name evidence="9" type="ORF">PPMBPIKO_00002</name>
</gene>
<dbReference type="GO" id="GO:0006817">
    <property type="term" value="P:phosphate ion transport"/>
    <property type="evidence" value="ECO:0007669"/>
    <property type="project" value="UniProtKB-KW"/>
</dbReference>
<sequence>MVQEQYYKKLVNMQQNVLRLGELANSAIKDSVEALQDHNVEQAEAVITGDAGIDSLSADIDVLCMHLPVLKQPVDRDLRTIGAVVKINLDIERMSDLAVDIARVAIATRDKKHVRSLIDISAMAHIACEMLGDALRAFGELNSDLAYKIAKRDDEIDALFDQLRRVSITLIVEDMEQVEDESQLTFVAQYLEQIGDHVGNICESVVYMATGDRLKLN</sequence>
<dbReference type="Gene3D" id="1.20.58.220">
    <property type="entry name" value="Phosphate transport system protein phou homolog 2, domain 2"/>
    <property type="match status" value="1"/>
</dbReference>
<comment type="similarity">
    <text evidence="2 7">Belongs to the PhoU family.</text>
</comment>
<name>A0A7G9Y9B6_9EURY</name>
<evidence type="ECO:0000256" key="7">
    <source>
        <dbReference type="PIRNR" id="PIRNR003107"/>
    </source>
</evidence>
<dbReference type="EMBL" id="MT630853">
    <property type="protein sequence ID" value="QNO43714.1"/>
    <property type="molecule type" value="Genomic_DNA"/>
</dbReference>
<dbReference type="InterPro" id="IPR028366">
    <property type="entry name" value="PhoU"/>
</dbReference>
<evidence type="ECO:0000259" key="8">
    <source>
        <dbReference type="Pfam" id="PF01895"/>
    </source>
</evidence>
<protein>
    <recommendedName>
        <fullName evidence="7">Phosphate-specific transport system accessory protein PhoU</fullName>
    </recommendedName>
</protein>
<evidence type="ECO:0000256" key="4">
    <source>
        <dbReference type="ARBA" id="ARBA00022448"/>
    </source>
</evidence>
<dbReference type="EMBL" id="MT630989">
    <property type="protein sequence ID" value="QNO44600.1"/>
    <property type="molecule type" value="Genomic_DNA"/>
</dbReference>
<evidence type="ECO:0000256" key="6">
    <source>
        <dbReference type="ARBA" id="ARBA00022592"/>
    </source>
</evidence>
<dbReference type="EMBL" id="MT631079">
    <property type="protein sequence ID" value="QNO45228.1"/>
    <property type="molecule type" value="Genomic_DNA"/>
</dbReference>
<dbReference type="GO" id="GO:0030643">
    <property type="term" value="P:intracellular phosphate ion homeostasis"/>
    <property type="evidence" value="ECO:0007669"/>
    <property type="project" value="InterPro"/>
</dbReference>
<dbReference type="NCBIfam" id="TIGR02135">
    <property type="entry name" value="phoU_full"/>
    <property type="match status" value="1"/>
</dbReference>
<proteinExistence type="inferred from homology"/>
<dbReference type="GO" id="GO:0005737">
    <property type="term" value="C:cytoplasm"/>
    <property type="evidence" value="ECO:0007669"/>
    <property type="project" value="UniProtKB-SubCell"/>
</dbReference>
<evidence type="ECO:0000313" key="9">
    <source>
        <dbReference type="EMBL" id="QNO43714.1"/>
    </source>
</evidence>
<comment type="subunit">
    <text evidence="3 7">Homodimer.</text>
</comment>
<accession>A0A7G9Y9B6</accession>
<dbReference type="PANTHER" id="PTHR42930:SF3">
    <property type="entry name" value="PHOSPHATE-SPECIFIC TRANSPORT SYSTEM ACCESSORY PROTEIN PHOU"/>
    <property type="match status" value="1"/>
</dbReference>
<evidence type="ECO:0000313" key="11">
    <source>
        <dbReference type="EMBL" id="QNO44496.1"/>
    </source>
</evidence>
<dbReference type="Pfam" id="PF01895">
    <property type="entry name" value="PhoU"/>
    <property type="match status" value="2"/>
</dbReference>